<sequence>MTKGKRAKLVQSGPRDRTAKRGLVAIPARCTIGERAEEEVLVTDLGQFGCRMHTGAVGVTKTETLILNLAGCAPIQGSLKWAKGGALGVRFASPIAEDLLETLCSKQSARNVVPIRG</sequence>
<organism evidence="1 2">
    <name type="scientific">Croceibacterium salegens</name>
    <dbReference type="NCBI Taxonomy" id="1737568"/>
    <lineage>
        <taxon>Bacteria</taxon>
        <taxon>Pseudomonadati</taxon>
        <taxon>Pseudomonadota</taxon>
        <taxon>Alphaproteobacteria</taxon>
        <taxon>Sphingomonadales</taxon>
        <taxon>Erythrobacteraceae</taxon>
        <taxon>Croceibacterium</taxon>
    </lineage>
</organism>
<keyword evidence="2" id="KW-1185">Reference proteome</keyword>
<evidence type="ECO:0008006" key="3">
    <source>
        <dbReference type="Google" id="ProtNLM"/>
    </source>
</evidence>
<dbReference type="Proteomes" id="UP000433652">
    <property type="component" value="Unassembled WGS sequence"/>
</dbReference>
<comment type="caution">
    <text evidence="1">The sequence shown here is derived from an EMBL/GenBank/DDBJ whole genome shotgun (WGS) entry which is preliminary data.</text>
</comment>
<dbReference type="AlphaFoldDB" id="A0A6I4SU51"/>
<name>A0A6I4SU51_9SPHN</name>
<dbReference type="RefSeq" id="WP_159793912.1">
    <property type="nucleotide sequence ID" value="NZ_WTYM01000035.1"/>
</dbReference>
<gene>
    <name evidence="1" type="ORF">GRI89_07860</name>
</gene>
<accession>A0A6I4SU51</accession>
<proteinExistence type="predicted"/>
<reference evidence="1 2" key="1">
    <citation type="submission" date="2019-12" db="EMBL/GenBank/DDBJ databases">
        <title>Genomic-based taxomic classification of the family Erythrobacteraceae.</title>
        <authorList>
            <person name="Xu L."/>
        </authorList>
    </citation>
    <scope>NUCLEOTIDE SEQUENCE [LARGE SCALE GENOMIC DNA]</scope>
    <source>
        <strain evidence="1 2">MCCC 1K01500</strain>
    </source>
</reference>
<dbReference type="SUPFAM" id="SSF141371">
    <property type="entry name" value="PilZ domain-like"/>
    <property type="match status" value="1"/>
</dbReference>
<evidence type="ECO:0000313" key="2">
    <source>
        <dbReference type="Proteomes" id="UP000433652"/>
    </source>
</evidence>
<dbReference type="OrthoDB" id="7428040at2"/>
<protein>
    <recommendedName>
        <fullName evidence="3">PilZ domain-containing protein</fullName>
    </recommendedName>
</protein>
<dbReference type="EMBL" id="WTYM01000035">
    <property type="protein sequence ID" value="MXO59455.1"/>
    <property type="molecule type" value="Genomic_DNA"/>
</dbReference>
<evidence type="ECO:0000313" key="1">
    <source>
        <dbReference type="EMBL" id="MXO59455.1"/>
    </source>
</evidence>